<comment type="similarity">
    <text evidence="11">Belongs to the protein kinase superfamily. CMGC Ser/Thr protein kinase family. Lammer subfamily.</text>
</comment>
<evidence type="ECO:0000256" key="13">
    <source>
        <dbReference type="RuleBase" id="RU000304"/>
    </source>
</evidence>
<dbReference type="SMART" id="SM00220">
    <property type="entry name" value="S_TKc"/>
    <property type="match status" value="1"/>
</dbReference>
<dbReference type="PROSITE" id="PS50011">
    <property type="entry name" value="PROTEIN_KINASE_DOM"/>
    <property type="match status" value="1"/>
</dbReference>
<dbReference type="Gene3D" id="1.10.510.10">
    <property type="entry name" value="Transferase(Phosphotransferase) domain 1"/>
    <property type="match status" value="2"/>
</dbReference>
<dbReference type="Proteomes" id="UP000694420">
    <property type="component" value="Unplaced"/>
</dbReference>
<dbReference type="InterPro" id="IPR000719">
    <property type="entry name" value="Prot_kinase_dom"/>
</dbReference>
<keyword evidence="6 12" id="KW-0547">Nucleotide-binding</keyword>
<dbReference type="Pfam" id="PF00069">
    <property type="entry name" value="Pkinase"/>
    <property type="match status" value="1"/>
</dbReference>
<evidence type="ECO:0000256" key="11">
    <source>
        <dbReference type="ARBA" id="ARBA00037966"/>
    </source>
</evidence>
<evidence type="ECO:0000256" key="5">
    <source>
        <dbReference type="ARBA" id="ARBA00022679"/>
    </source>
</evidence>
<dbReference type="PANTHER" id="PTHR45646:SF1">
    <property type="entry name" value="DUAL SPECIFICITY PROTEIN KINASE CLK4"/>
    <property type="match status" value="1"/>
</dbReference>
<evidence type="ECO:0000256" key="6">
    <source>
        <dbReference type="ARBA" id="ARBA00022741"/>
    </source>
</evidence>
<dbReference type="PROSITE" id="PS00107">
    <property type="entry name" value="PROTEIN_KINASE_ATP"/>
    <property type="match status" value="1"/>
</dbReference>
<evidence type="ECO:0000256" key="3">
    <source>
        <dbReference type="ARBA" id="ARBA00022527"/>
    </source>
</evidence>
<comment type="subcellular location">
    <subcellularLocation>
        <location evidence="1">Nucleus</location>
    </subcellularLocation>
</comment>
<feature type="compositionally biased region" description="Basic and acidic residues" evidence="14">
    <location>
        <begin position="39"/>
        <end position="59"/>
    </location>
</feature>
<reference evidence="16" key="1">
    <citation type="submission" date="2025-08" db="UniProtKB">
        <authorList>
            <consortium name="Ensembl"/>
        </authorList>
    </citation>
    <scope>IDENTIFICATION</scope>
</reference>
<feature type="region of interest" description="Disordered" evidence="14">
    <location>
        <begin position="89"/>
        <end position="142"/>
    </location>
</feature>
<dbReference type="GO" id="GO:0005634">
    <property type="term" value="C:nucleus"/>
    <property type="evidence" value="ECO:0007669"/>
    <property type="project" value="UniProtKB-SubCell"/>
</dbReference>
<dbReference type="GO" id="GO:0004713">
    <property type="term" value="F:protein tyrosine kinase activity"/>
    <property type="evidence" value="ECO:0007669"/>
    <property type="project" value="UniProtKB-KW"/>
</dbReference>
<dbReference type="GO" id="GO:0005524">
    <property type="term" value="F:ATP binding"/>
    <property type="evidence" value="ECO:0007669"/>
    <property type="project" value="UniProtKB-UniRule"/>
</dbReference>
<dbReference type="InterPro" id="IPR008271">
    <property type="entry name" value="Ser/Thr_kinase_AS"/>
</dbReference>
<keyword evidence="9" id="KW-0829">Tyrosine-protein kinase</keyword>
<dbReference type="InterPro" id="IPR011009">
    <property type="entry name" value="Kinase-like_dom_sf"/>
</dbReference>
<evidence type="ECO:0000313" key="17">
    <source>
        <dbReference type="Proteomes" id="UP000694420"/>
    </source>
</evidence>
<dbReference type="PANTHER" id="PTHR45646">
    <property type="entry name" value="SERINE/THREONINE-PROTEIN KINASE DOA-RELATED"/>
    <property type="match status" value="1"/>
</dbReference>
<evidence type="ECO:0000256" key="7">
    <source>
        <dbReference type="ARBA" id="ARBA00022777"/>
    </source>
</evidence>
<reference evidence="16" key="2">
    <citation type="submission" date="2025-09" db="UniProtKB">
        <authorList>
            <consortium name="Ensembl"/>
        </authorList>
    </citation>
    <scope>IDENTIFICATION</scope>
</reference>
<dbReference type="SUPFAM" id="SSF56112">
    <property type="entry name" value="Protein kinase-like (PK-like)"/>
    <property type="match status" value="1"/>
</dbReference>
<dbReference type="AlphaFoldDB" id="A0A8C6Z632"/>
<feature type="binding site" evidence="12">
    <location>
        <position position="186"/>
    </location>
    <ligand>
        <name>ATP</name>
        <dbReference type="ChEBI" id="CHEBI:30616"/>
    </ligand>
</feature>
<dbReference type="GO" id="GO:0004712">
    <property type="term" value="F:protein serine/threonine/tyrosine kinase activity"/>
    <property type="evidence" value="ECO:0007669"/>
    <property type="project" value="UniProtKB-EC"/>
</dbReference>
<keyword evidence="3 13" id="KW-0723">Serine/threonine-protein kinase</keyword>
<sequence>MRHSKRTHCPEWDDRKSWDQRRNSSSHKRRRRSHSSGQESKHYKPPHFSESHYLDDRAINERDHHDRRYVEEYRNDFCEVYDHRHYHRDYEKSHHHHYSKSSGRSRKSSHKRKHKRHHCSSHQSHSKSHRRKRSRSVEDDEEGHLICESGDVLRARYEIVATLGEGAFGKVVECIDHDIGMHVAVKIVKNVGRYREAARSEIQVLEHLNTMDPGSTFRCVQMLEWFDHHGHVCIVFELLGLSTYDFIKENSFLPFHINDIRNMAYQICQSINFLHHNKLTHTDLKPENILFVESDYIVKYNAKMLDWDEHSSAGRYVRRRCKPLKEFMHCQDRDHQSLFDLVRRMLEYDPAKRITLDEALQHPFFEPLKK</sequence>
<gene>
    <name evidence="16" type="primary">CLK4</name>
</gene>
<keyword evidence="10" id="KW-0539">Nucleus</keyword>
<feature type="region of interest" description="Disordered" evidence="14">
    <location>
        <begin position="1"/>
        <end position="59"/>
    </location>
</feature>
<dbReference type="PROSITE" id="PS00108">
    <property type="entry name" value="PROTEIN_KINASE_ST"/>
    <property type="match status" value="1"/>
</dbReference>
<feature type="domain" description="Protein kinase" evidence="15">
    <location>
        <begin position="157"/>
        <end position="370"/>
    </location>
</feature>
<dbReference type="GO" id="GO:0043484">
    <property type="term" value="P:regulation of RNA splicing"/>
    <property type="evidence" value="ECO:0007669"/>
    <property type="project" value="TreeGrafter"/>
</dbReference>
<evidence type="ECO:0000256" key="2">
    <source>
        <dbReference type="ARBA" id="ARBA00013203"/>
    </source>
</evidence>
<keyword evidence="17" id="KW-1185">Reference proteome</keyword>
<dbReference type="EC" id="2.7.12.1" evidence="2"/>
<organism evidence="16 17">
    <name type="scientific">Nothoprocta perdicaria</name>
    <name type="common">Chilean tinamou</name>
    <name type="synonym">Crypturus perdicarius</name>
    <dbReference type="NCBI Taxonomy" id="30464"/>
    <lineage>
        <taxon>Eukaryota</taxon>
        <taxon>Metazoa</taxon>
        <taxon>Chordata</taxon>
        <taxon>Craniata</taxon>
        <taxon>Vertebrata</taxon>
        <taxon>Euteleostomi</taxon>
        <taxon>Archelosauria</taxon>
        <taxon>Archosauria</taxon>
        <taxon>Dinosauria</taxon>
        <taxon>Saurischia</taxon>
        <taxon>Theropoda</taxon>
        <taxon>Coelurosauria</taxon>
        <taxon>Aves</taxon>
        <taxon>Palaeognathae</taxon>
        <taxon>Tinamiformes</taxon>
        <taxon>Tinamidae</taxon>
        <taxon>Nothoprocta</taxon>
    </lineage>
</organism>
<dbReference type="GO" id="GO:0004674">
    <property type="term" value="F:protein serine/threonine kinase activity"/>
    <property type="evidence" value="ECO:0007669"/>
    <property type="project" value="UniProtKB-KW"/>
</dbReference>
<evidence type="ECO:0000256" key="12">
    <source>
        <dbReference type="PROSITE-ProRule" id="PRU10141"/>
    </source>
</evidence>
<keyword evidence="5" id="KW-0808">Transferase</keyword>
<feature type="compositionally biased region" description="Basic residues" evidence="14">
    <location>
        <begin position="93"/>
        <end position="134"/>
    </location>
</feature>
<dbReference type="Ensembl" id="ENSNPET00000010242.1">
    <property type="protein sequence ID" value="ENSNPEP00000009997.1"/>
    <property type="gene ID" value="ENSNPEG00000007428.1"/>
</dbReference>
<feature type="compositionally biased region" description="Basic residues" evidence="14">
    <location>
        <begin position="24"/>
        <end position="34"/>
    </location>
</feature>
<protein>
    <recommendedName>
        <fullName evidence="2">dual-specificity kinase</fullName>
        <ecNumber evidence="2">2.7.12.1</ecNumber>
    </recommendedName>
</protein>
<evidence type="ECO:0000256" key="8">
    <source>
        <dbReference type="ARBA" id="ARBA00022840"/>
    </source>
</evidence>
<proteinExistence type="inferred from homology"/>
<dbReference type="FunFam" id="3.30.200.20:FF:000061">
    <property type="entry name" value="Dual specificity protein kinase CLK2"/>
    <property type="match status" value="1"/>
</dbReference>
<evidence type="ECO:0000256" key="4">
    <source>
        <dbReference type="ARBA" id="ARBA00022553"/>
    </source>
</evidence>
<evidence type="ECO:0000256" key="1">
    <source>
        <dbReference type="ARBA" id="ARBA00004123"/>
    </source>
</evidence>
<keyword evidence="8 12" id="KW-0067">ATP-binding</keyword>
<accession>A0A8C6Z632</accession>
<dbReference type="InterPro" id="IPR051175">
    <property type="entry name" value="CLK_kinases"/>
</dbReference>
<feature type="compositionally biased region" description="Basic and acidic residues" evidence="14">
    <location>
        <begin position="8"/>
        <end position="22"/>
    </location>
</feature>
<evidence type="ECO:0000313" key="16">
    <source>
        <dbReference type="Ensembl" id="ENSNPEP00000009997.1"/>
    </source>
</evidence>
<keyword evidence="7" id="KW-0418">Kinase</keyword>
<keyword evidence="4" id="KW-0597">Phosphoprotein</keyword>
<name>A0A8C6Z632_NOTPE</name>
<dbReference type="InterPro" id="IPR017441">
    <property type="entry name" value="Protein_kinase_ATP_BS"/>
</dbReference>
<evidence type="ECO:0000256" key="10">
    <source>
        <dbReference type="ARBA" id="ARBA00023242"/>
    </source>
</evidence>
<evidence type="ECO:0000259" key="15">
    <source>
        <dbReference type="PROSITE" id="PS50011"/>
    </source>
</evidence>
<dbReference type="Gene3D" id="3.30.200.20">
    <property type="entry name" value="Phosphorylase Kinase, domain 1"/>
    <property type="match status" value="1"/>
</dbReference>
<evidence type="ECO:0000256" key="14">
    <source>
        <dbReference type="SAM" id="MobiDB-lite"/>
    </source>
</evidence>
<evidence type="ECO:0000256" key="9">
    <source>
        <dbReference type="ARBA" id="ARBA00023137"/>
    </source>
</evidence>